<evidence type="ECO:0000313" key="8">
    <source>
        <dbReference type="Proteomes" id="UP000241890"/>
    </source>
</evidence>
<dbReference type="InterPro" id="IPR020987">
    <property type="entry name" value="Centromere_Cenp-M"/>
</dbReference>
<name>A0A2R5GDZ0_9STRA</name>
<evidence type="ECO:0000256" key="1">
    <source>
        <dbReference type="ARBA" id="ARBA00004123"/>
    </source>
</evidence>
<reference evidence="7 8" key="1">
    <citation type="submission" date="2017-12" db="EMBL/GenBank/DDBJ databases">
        <title>Sequencing, de novo assembly and annotation of complete genome of a new Thraustochytrid species, strain FCC1311.</title>
        <authorList>
            <person name="Sedici K."/>
            <person name="Godart F."/>
            <person name="Aiese Cigliano R."/>
            <person name="Sanseverino W."/>
            <person name="Barakat M."/>
            <person name="Ortet P."/>
            <person name="Marechal E."/>
            <person name="Cagnac O."/>
            <person name="Amato A."/>
        </authorList>
    </citation>
    <scope>NUCLEOTIDE SEQUENCE [LARGE SCALE GENOMIC DNA]</scope>
</reference>
<comment type="subcellular location">
    <subcellularLocation>
        <location evidence="2">Chromosome</location>
        <location evidence="2">Centromere</location>
    </subcellularLocation>
    <subcellularLocation>
        <location evidence="1">Nucleus</location>
    </subcellularLocation>
</comment>
<dbReference type="InterPro" id="IPR027417">
    <property type="entry name" value="P-loop_NTPase"/>
</dbReference>
<evidence type="ECO:0000256" key="2">
    <source>
        <dbReference type="ARBA" id="ARBA00004584"/>
    </source>
</evidence>
<sequence>MAEATTTPAASALSAVRTPEERLGVMIVGIDGIGKKELGDAIVDAAKTRDIELDVFTFSSLPLQEPFARRVDHVIFMIDMASKLSLHRVAASVGHLDCNFALGRSTLVVINYEALNFADIYGTALVYCTLEDNDALRSCVLPKQHDAHKV</sequence>
<evidence type="ECO:0000256" key="4">
    <source>
        <dbReference type="ARBA" id="ARBA00022454"/>
    </source>
</evidence>
<keyword evidence="4" id="KW-0158">Chromosome</keyword>
<evidence type="ECO:0000256" key="5">
    <source>
        <dbReference type="ARBA" id="ARBA00023242"/>
    </source>
</evidence>
<dbReference type="Pfam" id="PF11111">
    <property type="entry name" value="CENP-M"/>
    <property type="match status" value="1"/>
</dbReference>
<keyword evidence="8" id="KW-1185">Reference proteome</keyword>
<dbReference type="PANTHER" id="PTHR34436">
    <property type="entry name" value="CENTROMERE PROTEIN M"/>
    <property type="match status" value="1"/>
</dbReference>
<protein>
    <recommendedName>
        <fullName evidence="3">Centromere protein M</fullName>
    </recommendedName>
</protein>
<dbReference type="OrthoDB" id="2386686at2759"/>
<gene>
    <name evidence="7" type="ORF">FCC1311_026522</name>
</gene>
<dbReference type="PANTHER" id="PTHR34436:SF1">
    <property type="entry name" value="CENTROMERE PROTEIN M"/>
    <property type="match status" value="1"/>
</dbReference>
<keyword evidence="5" id="KW-0539">Nucleus</keyword>
<dbReference type="Gene3D" id="3.40.50.300">
    <property type="entry name" value="P-loop containing nucleotide triphosphate hydrolases"/>
    <property type="match status" value="1"/>
</dbReference>
<accession>A0A2R5GDZ0</accession>
<organism evidence="7 8">
    <name type="scientific">Hondaea fermentalgiana</name>
    <dbReference type="NCBI Taxonomy" id="2315210"/>
    <lineage>
        <taxon>Eukaryota</taxon>
        <taxon>Sar</taxon>
        <taxon>Stramenopiles</taxon>
        <taxon>Bigyra</taxon>
        <taxon>Labyrinthulomycetes</taxon>
        <taxon>Thraustochytrida</taxon>
        <taxon>Thraustochytriidae</taxon>
        <taxon>Hondaea</taxon>
    </lineage>
</organism>
<comment type="caution">
    <text evidence="7">The sequence shown here is derived from an EMBL/GenBank/DDBJ whole genome shotgun (WGS) entry which is preliminary data.</text>
</comment>
<proteinExistence type="predicted"/>
<dbReference type="AlphaFoldDB" id="A0A2R5GDZ0"/>
<keyword evidence="6" id="KW-0137">Centromere</keyword>
<evidence type="ECO:0000256" key="3">
    <source>
        <dbReference type="ARBA" id="ARBA00016382"/>
    </source>
</evidence>
<evidence type="ECO:0000256" key="6">
    <source>
        <dbReference type="ARBA" id="ARBA00023328"/>
    </source>
</evidence>
<evidence type="ECO:0000313" key="7">
    <source>
        <dbReference type="EMBL" id="GBG26431.1"/>
    </source>
</evidence>
<dbReference type="Proteomes" id="UP000241890">
    <property type="component" value="Unassembled WGS sequence"/>
</dbReference>
<dbReference type="EMBL" id="BEYU01000020">
    <property type="protein sequence ID" value="GBG26431.1"/>
    <property type="molecule type" value="Genomic_DNA"/>
</dbReference>
<dbReference type="InParanoid" id="A0A2R5GDZ0"/>
<dbReference type="GO" id="GO:0005634">
    <property type="term" value="C:nucleus"/>
    <property type="evidence" value="ECO:0007669"/>
    <property type="project" value="UniProtKB-SubCell"/>
</dbReference>
<dbReference type="GO" id="GO:0000775">
    <property type="term" value="C:chromosome, centromeric region"/>
    <property type="evidence" value="ECO:0007669"/>
    <property type="project" value="UniProtKB-SubCell"/>
</dbReference>